<dbReference type="InterPro" id="IPR035979">
    <property type="entry name" value="RBD_domain_sf"/>
</dbReference>
<dbReference type="PANTHER" id="PTHR23236:SF106">
    <property type="entry name" value="RRM DOMAIN-CONTAINING PROTEIN"/>
    <property type="match status" value="1"/>
</dbReference>
<dbReference type="Pfam" id="PF00076">
    <property type="entry name" value="RRM_1"/>
    <property type="match status" value="1"/>
</dbReference>
<gene>
    <name evidence="6" type="primary">LOC100845812</name>
    <name evidence="5" type="ORF">BRADI_3g34110v3</name>
</gene>
<feature type="coiled-coil region" evidence="3">
    <location>
        <begin position="28"/>
        <end position="55"/>
    </location>
</feature>
<keyword evidence="3" id="KW-0175">Coiled coil</keyword>
<evidence type="ECO:0000313" key="5">
    <source>
        <dbReference type="EMBL" id="KQJ97919.1"/>
    </source>
</evidence>
<dbReference type="EnsemblPlants" id="KQJ97919">
    <property type="protein sequence ID" value="KQJ97919"/>
    <property type="gene ID" value="BRADI_3g34110v3"/>
</dbReference>
<dbReference type="SMART" id="SM00360">
    <property type="entry name" value="RRM"/>
    <property type="match status" value="1"/>
</dbReference>
<sequence length="204" mass="23053">MDSNGNSDDRSLNPDAGDIVLGIGSSRSRIIDQEIEEMQRKLRELGEEIDLAIVSLNEQIEMTTDQISGVSAEEEEDPAVAIARHKSEVDSRSIYVGNVDYACLPEQIQAHFQDCGAINRVTILIDDFGDPKGYAYVEFAEVEAVEKALLMNDTKLLNRPMKVSPKRTNVPGRTHPWGRRPFQPYPTYGKFPRFRRPQGYSPYY</sequence>
<dbReference type="PROSITE" id="PS50102">
    <property type="entry name" value="RRM"/>
    <property type="match status" value="1"/>
</dbReference>
<accession>I1I6E4</accession>
<dbReference type="GeneID" id="100845812"/>
<dbReference type="CDD" id="cd12306">
    <property type="entry name" value="RRM_II_PABPs"/>
    <property type="match status" value="1"/>
</dbReference>
<reference evidence="5" key="2">
    <citation type="submission" date="2017-06" db="EMBL/GenBank/DDBJ databases">
        <title>WGS assembly of Brachypodium distachyon.</title>
        <authorList>
            <consortium name="The International Brachypodium Initiative"/>
            <person name="Lucas S."/>
            <person name="Harmon-Smith M."/>
            <person name="Lail K."/>
            <person name="Tice H."/>
            <person name="Grimwood J."/>
            <person name="Bruce D."/>
            <person name="Barry K."/>
            <person name="Shu S."/>
            <person name="Lindquist E."/>
            <person name="Wang M."/>
            <person name="Pitluck S."/>
            <person name="Vogel J.P."/>
            <person name="Garvin D.F."/>
            <person name="Mockler T.C."/>
            <person name="Schmutz J."/>
            <person name="Rokhsar D."/>
            <person name="Bevan M.W."/>
        </authorList>
    </citation>
    <scope>NUCLEOTIDE SEQUENCE</scope>
    <source>
        <strain evidence="5">Bd21</strain>
    </source>
</reference>
<name>I1I6E4_BRADI</name>
<dbReference type="Proteomes" id="UP000008810">
    <property type="component" value="Chromosome 3"/>
</dbReference>
<dbReference type="RefSeq" id="XP_010235030.2">
    <property type="nucleotide sequence ID" value="XM_010236728.3"/>
</dbReference>
<evidence type="ECO:0000256" key="1">
    <source>
        <dbReference type="ARBA" id="ARBA00022884"/>
    </source>
</evidence>
<evidence type="ECO:0000256" key="3">
    <source>
        <dbReference type="SAM" id="Coils"/>
    </source>
</evidence>
<reference evidence="5 6" key="1">
    <citation type="journal article" date="2010" name="Nature">
        <title>Genome sequencing and analysis of the model grass Brachypodium distachyon.</title>
        <authorList>
            <consortium name="International Brachypodium Initiative"/>
        </authorList>
    </citation>
    <scope>NUCLEOTIDE SEQUENCE [LARGE SCALE GENOMIC DNA]</scope>
    <source>
        <strain evidence="5 6">Bd21</strain>
    </source>
</reference>
<dbReference type="KEGG" id="bdi:100845812"/>
<dbReference type="SUPFAM" id="SSF54928">
    <property type="entry name" value="RNA-binding domain, RBD"/>
    <property type="match status" value="1"/>
</dbReference>
<keyword evidence="1 2" id="KW-0694">RNA-binding</keyword>
<dbReference type="Gramene" id="KQJ97919">
    <property type="protein sequence ID" value="KQJ97919"/>
    <property type="gene ID" value="BRADI_3g34110v3"/>
</dbReference>
<dbReference type="PANTHER" id="PTHR23236">
    <property type="entry name" value="EUKARYOTIC TRANSLATION INITIATION FACTOR 4B/4H"/>
    <property type="match status" value="1"/>
</dbReference>
<dbReference type="AlphaFoldDB" id="I1I6E4"/>
<dbReference type="EMBL" id="CM000882">
    <property type="protein sequence ID" value="KQJ97919.1"/>
    <property type="molecule type" value="Genomic_DNA"/>
</dbReference>
<evidence type="ECO:0000313" key="7">
    <source>
        <dbReference type="Proteomes" id="UP000008810"/>
    </source>
</evidence>
<keyword evidence="7" id="KW-1185">Reference proteome</keyword>
<evidence type="ECO:0000313" key="6">
    <source>
        <dbReference type="EnsemblPlants" id="KQJ97919"/>
    </source>
</evidence>
<evidence type="ECO:0000256" key="2">
    <source>
        <dbReference type="PROSITE-ProRule" id="PRU00176"/>
    </source>
</evidence>
<dbReference type="GO" id="GO:0008143">
    <property type="term" value="F:poly(A) binding"/>
    <property type="evidence" value="ECO:0000318"/>
    <property type="project" value="GO_Central"/>
</dbReference>
<dbReference type="ExpressionAtlas" id="I1I6E4">
    <property type="expression patterns" value="baseline"/>
</dbReference>
<dbReference type="STRING" id="15368.I1I6E4"/>
<reference evidence="6" key="3">
    <citation type="submission" date="2018-08" db="UniProtKB">
        <authorList>
            <consortium name="EnsemblPlants"/>
        </authorList>
    </citation>
    <scope>IDENTIFICATION</scope>
    <source>
        <strain evidence="6">cv. Bd21</strain>
    </source>
</reference>
<organism evidence="6">
    <name type="scientific">Brachypodium distachyon</name>
    <name type="common">Purple false brome</name>
    <name type="synonym">Trachynia distachya</name>
    <dbReference type="NCBI Taxonomy" id="15368"/>
    <lineage>
        <taxon>Eukaryota</taxon>
        <taxon>Viridiplantae</taxon>
        <taxon>Streptophyta</taxon>
        <taxon>Embryophyta</taxon>
        <taxon>Tracheophyta</taxon>
        <taxon>Spermatophyta</taxon>
        <taxon>Magnoliopsida</taxon>
        <taxon>Liliopsida</taxon>
        <taxon>Poales</taxon>
        <taxon>Poaceae</taxon>
        <taxon>BOP clade</taxon>
        <taxon>Pooideae</taxon>
        <taxon>Stipodae</taxon>
        <taxon>Brachypodieae</taxon>
        <taxon>Brachypodium</taxon>
    </lineage>
</organism>
<dbReference type="OrthoDB" id="591723at2759"/>
<feature type="domain" description="RRM" evidence="4">
    <location>
        <begin position="92"/>
        <end position="168"/>
    </location>
</feature>
<proteinExistence type="predicted"/>
<dbReference type="eggNOG" id="KOG4209">
    <property type="taxonomic scope" value="Eukaryota"/>
</dbReference>
<dbReference type="InterPro" id="IPR000504">
    <property type="entry name" value="RRM_dom"/>
</dbReference>
<evidence type="ECO:0000259" key="4">
    <source>
        <dbReference type="PROSITE" id="PS50102"/>
    </source>
</evidence>
<protein>
    <recommendedName>
        <fullName evidence="4">RRM domain-containing protein</fullName>
    </recommendedName>
</protein>
<dbReference type="Gene3D" id="3.30.70.330">
    <property type="match status" value="1"/>
</dbReference>
<dbReference type="OMA" id="PGRTHPW"/>
<dbReference type="InterPro" id="IPR012677">
    <property type="entry name" value="Nucleotide-bd_a/b_plait_sf"/>
</dbReference>
<dbReference type="HOGENOM" id="CLU_012062_23_4_1"/>